<reference evidence="2 3" key="1">
    <citation type="submission" date="2018-09" db="EMBL/GenBank/DDBJ databases">
        <authorList>
            <person name="Zhu H."/>
        </authorList>
    </citation>
    <scope>NUCLEOTIDE SEQUENCE [LARGE SCALE GENOMIC DNA]</scope>
    <source>
        <strain evidence="2 3">K2R01-6</strain>
    </source>
</reference>
<dbReference type="InterPro" id="IPR013879">
    <property type="entry name" value="DUF1761"/>
</dbReference>
<feature type="transmembrane region" description="Helical" evidence="1">
    <location>
        <begin position="6"/>
        <end position="29"/>
    </location>
</feature>
<dbReference type="Proteomes" id="UP000286100">
    <property type="component" value="Unassembled WGS sequence"/>
</dbReference>
<keyword evidence="1" id="KW-0472">Membrane</keyword>
<comment type="caution">
    <text evidence="2">The sequence shown here is derived from an EMBL/GenBank/DDBJ whole genome shotgun (WGS) entry which is preliminary data.</text>
</comment>
<gene>
    <name evidence="2" type="ORF">D3876_00415</name>
</gene>
<keyword evidence="3" id="KW-1185">Reference proteome</keyword>
<sequence>MWDFNWIAIVLAALSGFLVGGIWYGPLFLKPWLVAEGKTMEDAKTHAPTVFGLSFLLNLFSAFVLAHVFRTYGDPGLGLSVMIAVGLALGFVVPAYGVNYLFAGRRLALFLIDGGYWIVVYALMGAVFGLFAG</sequence>
<protein>
    <submittedName>
        <fullName evidence="2">DUF1761 domain-containing protein</fullName>
    </submittedName>
</protein>
<feature type="transmembrane region" description="Helical" evidence="1">
    <location>
        <begin position="50"/>
        <end position="69"/>
    </location>
</feature>
<dbReference type="AlphaFoldDB" id="A0A418WNU3"/>
<keyword evidence="1" id="KW-0812">Transmembrane</keyword>
<proteinExistence type="predicted"/>
<keyword evidence="1" id="KW-1133">Transmembrane helix</keyword>
<dbReference type="EMBL" id="QYUM01000002">
    <property type="protein sequence ID" value="RJF92890.1"/>
    <property type="molecule type" value="Genomic_DNA"/>
</dbReference>
<evidence type="ECO:0000313" key="2">
    <source>
        <dbReference type="EMBL" id="RJF92890.1"/>
    </source>
</evidence>
<name>A0A418WNU3_9SPHN</name>
<feature type="transmembrane region" description="Helical" evidence="1">
    <location>
        <begin position="114"/>
        <end position="132"/>
    </location>
</feature>
<organism evidence="2 3">
    <name type="scientific">Sphingomonas cavernae</name>
    <dbReference type="NCBI Taxonomy" id="2320861"/>
    <lineage>
        <taxon>Bacteria</taxon>
        <taxon>Pseudomonadati</taxon>
        <taxon>Pseudomonadota</taxon>
        <taxon>Alphaproteobacteria</taxon>
        <taxon>Sphingomonadales</taxon>
        <taxon>Sphingomonadaceae</taxon>
        <taxon>Sphingomonas</taxon>
    </lineage>
</organism>
<accession>A0A418WNU3</accession>
<evidence type="ECO:0000256" key="1">
    <source>
        <dbReference type="SAM" id="Phobius"/>
    </source>
</evidence>
<dbReference type="OrthoDB" id="7432713at2"/>
<dbReference type="RefSeq" id="WP_119759170.1">
    <property type="nucleotide sequence ID" value="NZ_QYUM01000002.1"/>
</dbReference>
<feature type="transmembrane region" description="Helical" evidence="1">
    <location>
        <begin position="81"/>
        <end position="102"/>
    </location>
</feature>
<dbReference type="Pfam" id="PF08570">
    <property type="entry name" value="DUF1761"/>
    <property type="match status" value="1"/>
</dbReference>
<evidence type="ECO:0000313" key="3">
    <source>
        <dbReference type="Proteomes" id="UP000286100"/>
    </source>
</evidence>